<dbReference type="EMBL" id="NMVI01000011">
    <property type="protein sequence ID" value="OYN88877.1"/>
    <property type="molecule type" value="Genomic_DNA"/>
</dbReference>
<organism evidence="6 7">
    <name type="scientific">Parenemella sanctibonifatiensis</name>
    <dbReference type="NCBI Taxonomy" id="2016505"/>
    <lineage>
        <taxon>Bacteria</taxon>
        <taxon>Bacillati</taxon>
        <taxon>Actinomycetota</taxon>
        <taxon>Actinomycetes</taxon>
        <taxon>Propionibacteriales</taxon>
        <taxon>Propionibacteriaceae</taxon>
        <taxon>Parenemella</taxon>
    </lineage>
</organism>
<evidence type="ECO:0000256" key="2">
    <source>
        <dbReference type="ARBA" id="ARBA00022643"/>
    </source>
</evidence>
<evidence type="ECO:0000259" key="5">
    <source>
        <dbReference type="Pfam" id="PF00296"/>
    </source>
</evidence>
<dbReference type="SUPFAM" id="SSF51679">
    <property type="entry name" value="Bacterial luciferase-like"/>
    <property type="match status" value="1"/>
</dbReference>
<dbReference type="AlphaFoldDB" id="A0A255EBD1"/>
<evidence type="ECO:0000256" key="3">
    <source>
        <dbReference type="ARBA" id="ARBA00023002"/>
    </source>
</evidence>
<evidence type="ECO:0000256" key="1">
    <source>
        <dbReference type="ARBA" id="ARBA00022630"/>
    </source>
</evidence>
<evidence type="ECO:0000256" key="4">
    <source>
        <dbReference type="ARBA" id="ARBA00023033"/>
    </source>
</evidence>
<dbReference type="PANTHER" id="PTHR30011">
    <property type="entry name" value="ALKANESULFONATE MONOOXYGENASE-RELATED"/>
    <property type="match status" value="1"/>
</dbReference>
<dbReference type="Proteomes" id="UP000216533">
    <property type="component" value="Unassembled WGS sequence"/>
</dbReference>
<name>A0A255EBD1_9ACTN</name>
<dbReference type="GO" id="GO:0004497">
    <property type="term" value="F:monooxygenase activity"/>
    <property type="evidence" value="ECO:0007669"/>
    <property type="project" value="UniProtKB-KW"/>
</dbReference>
<protein>
    <submittedName>
        <fullName evidence="6">FMNH2-dependent monooxygenase</fullName>
    </submittedName>
</protein>
<dbReference type="GO" id="GO:0016705">
    <property type="term" value="F:oxidoreductase activity, acting on paired donors, with incorporation or reduction of molecular oxygen"/>
    <property type="evidence" value="ECO:0007669"/>
    <property type="project" value="InterPro"/>
</dbReference>
<dbReference type="InterPro" id="IPR051260">
    <property type="entry name" value="Diverse_substr_monoxygenases"/>
</dbReference>
<reference evidence="6 7" key="1">
    <citation type="submission" date="2017-07" db="EMBL/GenBank/DDBJ databases">
        <title>Draft whole genome sequences of clinical Proprionibacteriaceae strains.</title>
        <authorList>
            <person name="Bernier A.-M."/>
            <person name="Bernard K."/>
            <person name="Domingo M.-C."/>
        </authorList>
    </citation>
    <scope>NUCLEOTIDE SEQUENCE [LARGE SCALE GENOMIC DNA]</scope>
    <source>
        <strain evidence="6 7">NML 160184</strain>
    </source>
</reference>
<keyword evidence="2" id="KW-0288">FMN</keyword>
<keyword evidence="4 6" id="KW-0503">Monooxygenase</keyword>
<gene>
    <name evidence="6" type="ORF">CGZ92_04025</name>
</gene>
<dbReference type="InterPro" id="IPR011251">
    <property type="entry name" value="Luciferase-like_dom"/>
</dbReference>
<keyword evidence="1" id="KW-0285">Flavoprotein</keyword>
<dbReference type="PANTHER" id="PTHR30011:SF16">
    <property type="entry name" value="C2H2 FINGER DOMAIN TRANSCRIPTION FACTOR (EUROFUNG)-RELATED"/>
    <property type="match status" value="1"/>
</dbReference>
<dbReference type="Pfam" id="PF00296">
    <property type="entry name" value="Bac_luciferase"/>
    <property type="match status" value="1"/>
</dbReference>
<comment type="caution">
    <text evidence="6">The sequence shown here is derived from an EMBL/GenBank/DDBJ whole genome shotgun (WGS) entry which is preliminary data.</text>
</comment>
<accession>A0A255EBD1</accession>
<evidence type="ECO:0000313" key="6">
    <source>
        <dbReference type="EMBL" id="OYN88877.1"/>
    </source>
</evidence>
<feature type="domain" description="Luciferase-like" evidence="5">
    <location>
        <begin position="21"/>
        <end position="283"/>
    </location>
</feature>
<dbReference type="InterPro" id="IPR036661">
    <property type="entry name" value="Luciferase-like_sf"/>
</dbReference>
<proteinExistence type="predicted"/>
<evidence type="ECO:0000313" key="7">
    <source>
        <dbReference type="Proteomes" id="UP000216533"/>
    </source>
</evidence>
<sequence length="383" mass="40808">MRGVGVLNIGLSIRGAGWHPATRDADGFDPGEPRDWGALAGRADAAGVDLLSFEDGPALDGVSASFDSFALANWLAPQTARIGLLPTATITALEPFHTATAVATLDHTSQGRAGVRLRVGLGDAEARAVGRDARISRAGLGSLTPDEISAAILPGFDEAWEFGQVLRLLWDSWEDDAEIRDLATGRFIDRDKIHNPGFRGHHFSVHGASITPRPPQGQPPVLALAHQRIPYEFAAAVSDIVAITPFSGGDRERILVEVREAADRVGREGAAIKVWGDVNVHFGRLNLDQFSSDAQLVAGSPGEVLEQLAAFAEGLDGIRVRPLDTNADTTIFLADVLPQLRSEVPTGRTLRDRLGLVPAPNQYVAAPAFTADFRAAHRLEASA</sequence>
<dbReference type="Gene3D" id="3.20.20.30">
    <property type="entry name" value="Luciferase-like domain"/>
    <property type="match status" value="1"/>
</dbReference>
<keyword evidence="3" id="KW-0560">Oxidoreductase</keyword>